<protein>
    <recommendedName>
        <fullName evidence="1">F-box domain-containing protein</fullName>
    </recommendedName>
</protein>
<gene>
    <name evidence="2" type="ORF">PAPYR_1413</name>
</gene>
<dbReference type="InterPro" id="IPR001810">
    <property type="entry name" value="F-box_dom"/>
</dbReference>
<dbReference type="PANTHER" id="PTHR31960">
    <property type="entry name" value="F-BOX PROTEIN PP2-A15"/>
    <property type="match status" value="1"/>
</dbReference>
<dbReference type="Proteomes" id="UP001141327">
    <property type="component" value="Unassembled WGS sequence"/>
</dbReference>
<dbReference type="PROSITE" id="PS50181">
    <property type="entry name" value="FBOX"/>
    <property type="match status" value="1"/>
</dbReference>
<organism evidence="2 3">
    <name type="scientific">Paratrimastix pyriformis</name>
    <dbReference type="NCBI Taxonomy" id="342808"/>
    <lineage>
        <taxon>Eukaryota</taxon>
        <taxon>Metamonada</taxon>
        <taxon>Preaxostyla</taxon>
        <taxon>Paratrimastigidae</taxon>
        <taxon>Paratrimastix</taxon>
    </lineage>
</organism>
<dbReference type="Pfam" id="PF14299">
    <property type="entry name" value="PP2"/>
    <property type="match status" value="1"/>
</dbReference>
<accession>A0ABQ8USY3</accession>
<keyword evidence="3" id="KW-1185">Reference proteome</keyword>
<sequence>MGARFGTSLYDLPDDVLAMIAQLTRPENRTSFALVCSRFKNASYAALRSRRVWTVSAMDFMKIQGSKKNNERYWQDAVEPDSMFGKVQKLHSICWVEVRHELALPPGHYKCTWRMRYDGVIPSREIPHFDVEVGKTLVLSRPFPVEIRSLGKRDRGYTDWDLGEFDVPVPPVGETTLVHAGMLEFSSLSWKEGIYLDYVRMTRLEPDPRGPCVAVPMAISIGEREKCGLG</sequence>
<evidence type="ECO:0000313" key="2">
    <source>
        <dbReference type="EMBL" id="KAJ4462224.1"/>
    </source>
</evidence>
<dbReference type="InterPro" id="IPR025886">
    <property type="entry name" value="PP2-like"/>
</dbReference>
<evidence type="ECO:0000259" key="1">
    <source>
        <dbReference type="PROSITE" id="PS50181"/>
    </source>
</evidence>
<comment type="caution">
    <text evidence="2">The sequence shown here is derived from an EMBL/GenBank/DDBJ whole genome shotgun (WGS) entry which is preliminary data.</text>
</comment>
<dbReference type="SUPFAM" id="SSF81383">
    <property type="entry name" value="F-box domain"/>
    <property type="match status" value="1"/>
</dbReference>
<evidence type="ECO:0000313" key="3">
    <source>
        <dbReference type="Proteomes" id="UP001141327"/>
    </source>
</evidence>
<dbReference type="Pfam" id="PF00646">
    <property type="entry name" value="F-box"/>
    <property type="match status" value="1"/>
</dbReference>
<proteinExistence type="predicted"/>
<dbReference type="PANTHER" id="PTHR31960:SF2">
    <property type="entry name" value="F-BOX PROTEIN PP2-A15"/>
    <property type="match status" value="1"/>
</dbReference>
<reference evidence="2" key="1">
    <citation type="journal article" date="2022" name="bioRxiv">
        <title>Genomics of Preaxostyla Flagellates Illuminates Evolutionary Transitions and the Path Towards Mitochondrial Loss.</title>
        <authorList>
            <person name="Novak L.V.F."/>
            <person name="Treitli S.C."/>
            <person name="Pyrih J."/>
            <person name="Halakuc P."/>
            <person name="Pipaliya S.V."/>
            <person name="Vacek V."/>
            <person name="Brzon O."/>
            <person name="Soukal P."/>
            <person name="Eme L."/>
            <person name="Dacks J.B."/>
            <person name="Karnkowska A."/>
            <person name="Elias M."/>
            <person name="Hampl V."/>
        </authorList>
    </citation>
    <scope>NUCLEOTIDE SEQUENCE</scope>
    <source>
        <strain evidence="2">RCP-MX</strain>
    </source>
</reference>
<dbReference type="EMBL" id="JAPMOS010000004">
    <property type="protein sequence ID" value="KAJ4462224.1"/>
    <property type="molecule type" value="Genomic_DNA"/>
</dbReference>
<name>A0ABQ8USY3_9EUKA</name>
<dbReference type="InterPro" id="IPR036047">
    <property type="entry name" value="F-box-like_dom_sf"/>
</dbReference>
<feature type="domain" description="F-box" evidence="1">
    <location>
        <begin position="6"/>
        <end position="56"/>
    </location>
</feature>